<dbReference type="InterPro" id="IPR046336">
    <property type="entry name" value="Lon_prtase_N_sf"/>
</dbReference>
<sequence>MRVTALRYALRRGPRQTPHQTPRQTLLCRRGLHQSSRFEDTSVAAVNAWLAEPPSKPTWTIAGACAAHDVFDLNADVVVAVDEGDEPCEPWVAATRIAVPEPPVALGSGAADALPDELADEALLAMAPERLTFALCGVGTAETVFERLESLFPGARAVACAAPAVARQRRGAGEERLVGAVFTDLLDVTPLARALAEFSTPADRTFRANAAAAREIFLPSSAPCLDGGDITPADQAVPLFVLDGVKLKEGEARVFKIFEPRYKLMIKECLDKGRPLLVVGATDDVGSLCRVGDATHDVDGGSVVVLHCERTVKAVERRASRAEFGLARADLVAFTNPYRAP</sequence>
<evidence type="ECO:0000313" key="1">
    <source>
        <dbReference type="EMBL" id="CAE0687046.1"/>
    </source>
</evidence>
<proteinExistence type="predicted"/>
<reference evidence="1" key="1">
    <citation type="submission" date="2021-01" db="EMBL/GenBank/DDBJ databases">
        <authorList>
            <person name="Corre E."/>
            <person name="Pelletier E."/>
            <person name="Niang G."/>
            <person name="Scheremetjew M."/>
            <person name="Finn R."/>
            <person name="Kale V."/>
            <person name="Holt S."/>
            <person name="Cochrane G."/>
            <person name="Meng A."/>
            <person name="Brown T."/>
            <person name="Cohen L."/>
        </authorList>
    </citation>
    <scope>NUCLEOTIDE SEQUENCE</scope>
    <source>
        <strain evidence="1">CCMP1756</strain>
    </source>
</reference>
<dbReference type="OrthoDB" id="207222at2759"/>
<dbReference type="Gene3D" id="2.30.130.40">
    <property type="entry name" value="LON domain-like"/>
    <property type="match status" value="1"/>
</dbReference>
<evidence type="ECO:0008006" key="4">
    <source>
        <dbReference type="Google" id="ProtNLM"/>
    </source>
</evidence>
<dbReference type="Proteomes" id="UP000789595">
    <property type="component" value="Unassembled WGS sequence"/>
</dbReference>
<reference evidence="2" key="2">
    <citation type="submission" date="2021-11" db="EMBL/GenBank/DDBJ databases">
        <authorList>
            <consortium name="Genoscope - CEA"/>
            <person name="William W."/>
        </authorList>
    </citation>
    <scope>NUCLEOTIDE SEQUENCE</scope>
</reference>
<name>A0A7S3ZLV1_9STRA</name>
<evidence type="ECO:0000313" key="3">
    <source>
        <dbReference type="Proteomes" id="UP000789595"/>
    </source>
</evidence>
<accession>A0A7S3ZLV1</accession>
<dbReference type="SUPFAM" id="SSF88697">
    <property type="entry name" value="PUA domain-like"/>
    <property type="match status" value="1"/>
</dbReference>
<dbReference type="AlphaFoldDB" id="A0A7S3ZLV1"/>
<evidence type="ECO:0000313" key="2">
    <source>
        <dbReference type="EMBL" id="CAH0377877.1"/>
    </source>
</evidence>
<gene>
    <name evidence="1" type="ORF">PCAL00307_LOCUS2480</name>
    <name evidence="2" type="ORF">PECAL_5P23970</name>
</gene>
<keyword evidence="3" id="KW-1185">Reference proteome</keyword>
<protein>
    <recommendedName>
        <fullName evidence="4">Lon N-terminal domain-containing protein</fullName>
    </recommendedName>
</protein>
<dbReference type="EMBL" id="CAKKNE010000005">
    <property type="protein sequence ID" value="CAH0377877.1"/>
    <property type="molecule type" value="Genomic_DNA"/>
</dbReference>
<organism evidence="1">
    <name type="scientific">Pelagomonas calceolata</name>
    <dbReference type="NCBI Taxonomy" id="35677"/>
    <lineage>
        <taxon>Eukaryota</taxon>
        <taxon>Sar</taxon>
        <taxon>Stramenopiles</taxon>
        <taxon>Ochrophyta</taxon>
        <taxon>Pelagophyceae</taxon>
        <taxon>Pelagomonadales</taxon>
        <taxon>Pelagomonadaceae</taxon>
        <taxon>Pelagomonas</taxon>
    </lineage>
</organism>
<dbReference type="EMBL" id="HBIW01002955">
    <property type="protein sequence ID" value="CAE0687046.1"/>
    <property type="molecule type" value="Transcribed_RNA"/>
</dbReference>
<dbReference type="InterPro" id="IPR015947">
    <property type="entry name" value="PUA-like_sf"/>
</dbReference>